<evidence type="ECO:0008006" key="4">
    <source>
        <dbReference type="Google" id="ProtNLM"/>
    </source>
</evidence>
<evidence type="ECO:0000313" key="3">
    <source>
        <dbReference type="Proteomes" id="UP001214441"/>
    </source>
</evidence>
<reference evidence="2 3" key="1">
    <citation type="submission" date="2023-05" db="EMBL/GenBank/DDBJ databases">
        <title>Streptantibioticus silvisoli sp. nov., acidotolerant actinomycetes 1 from pine litter.</title>
        <authorList>
            <person name="Swiecimska M."/>
            <person name="Golinska P."/>
            <person name="Sangal V."/>
            <person name="Wachnowicz B."/>
            <person name="Goodfellow M."/>
        </authorList>
    </citation>
    <scope>NUCLEOTIDE SEQUENCE [LARGE SCALE GENOMIC DNA]</scope>
    <source>
        <strain evidence="2 3">DSM 42109</strain>
    </source>
</reference>
<accession>A0ABT6ZZW1</accession>
<organism evidence="2 3">
    <name type="scientific">Streptomyces iconiensis</name>
    <dbReference type="NCBI Taxonomy" id="1384038"/>
    <lineage>
        <taxon>Bacteria</taxon>
        <taxon>Bacillati</taxon>
        <taxon>Actinomycetota</taxon>
        <taxon>Actinomycetes</taxon>
        <taxon>Kitasatosporales</taxon>
        <taxon>Streptomycetaceae</taxon>
        <taxon>Streptomyces</taxon>
    </lineage>
</organism>
<feature type="region of interest" description="Disordered" evidence="1">
    <location>
        <begin position="1"/>
        <end position="66"/>
    </location>
</feature>
<evidence type="ECO:0000313" key="2">
    <source>
        <dbReference type="EMBL" id="MDJ1134617.1"/>
    </source>
</evidence>
<protein>
    <recommendedName>
        <fullName evidence="4">Serine/threonine protein kinase</fullName>
    </recommendedName>
</protein>
<keyword evidence="3" id="KW-1185">Reference proteome</keyword>
<name>A0ABT6ZZW1_9ACTN</name>
<evidence type="ECO:0000256" key="1">
    <source>
        <dbReference type="SAM" id="MobiDB-lite"/>
    </source>
</evidence>
<gene>
    <name evidence="2" type="ORF">NMN56_022165</name>
</gene>
<dbReference type="Proteomes" id="UP001214441">
    <property type="component" value="Unassembled WGS sequence"/>
</dbReference>
<proteinExistence type="predicted"/>
<feature type="region of interest" description="Disordered" evidence="1">
    <location>
        <begin position="94"/>
        <end position="162"/>
    </location>
</feature>
<comment type="caution">
    <text evidence="2">The sequence shown here is derived from an EMBL/GenBank/DDBJ whole genome shotgun (WGS) entry which is preliminary data.</text>
</comment>
<feature type="compositionally biased region" description="Low complexity" evidence="1">
    <location>
        <begin position="114"/>
        <end position="142"/>
    </location>
</feature>
<dbReference type="RefSeq" id="WP_280842677.1">
    <property type="nucleotide sequence ID" value="NZ_JANCPR020000022.1"/>
</dbReference>
<sequence length="328" mass="32858">MPVPVPVGEGSGGAEDTGNAGDIRCTGDTEVGGTSGSGAAGGASGPGGRAEGEGLDPDSPKERARRGRWRLVVAGALFATLILPKVISSADYTDPAAAQPSPSGSYATGVPSYPTTSPSGGPSGGPTLPSSPTSPLPTSSELPSPPSEPAPGAGATGDPKGAAFRSVEAGQCLTVHSNGRSWSRPAPSAATRVDCGSDRAYVRVTAVRETGGTCPSGNGRATWSGGGKDLCLTRQFRTDQCLLAETASGEVRAALMSAPACSTKRPSGRYDRLLTITGVHDDDTPCRRDSGDRTPYWTWKVDGGERVLCATEATGAAGAKKDGGKGAG</sequence>
<dbReference type="EMBL" id="JANCPR020000022">
    <property type="protein sequence ID" value="MDJ1134617.1"/>
    <property type="molecule type" value="Genomic_DNA"/>
</dbReference>
<feature type="compositionally biased region" description="Gly residues" evidence="1">
    <location>
        <begin position="33"/>
        <end position="49"/>
    </location>
</feature>